<name>A0A814F5L3_9BILA</name>
<comment type="caution">
    <text evidence="1">The sequence shown here is derived from an EMBL/GenBank/DDBJ whole genome shotgun (WGS) entry which is preliminary data.</text>
</comment>
<dbReference type="EMBL" id="CAJNOC010003341">
    <property type="protein sequence ID" value="CAF0978416.1"/>
    <property type="molecule type" value="Genomic_DNA"/>
</dbReference>
<dbReference type="Proteomes" id="UP000663879">
    <property type="component" value="Unassembled WGS sequence"/>
</dbReference>
<accession>A0A814F5L3</accession>
<dbReference type="Gene3D" id="2.60.120.200">
    <property type="match status" value="1"/>
</dbReference>
<organism evidence="1 2">
    <name type="scientific">Brachionus calyciflorus</name>
    <dbReference type="NCBI Taxonomy" id="104777"/>
    <lineage>
        <taxon>Eukaryota</taxon>
        <taxon>Metazoa</taxon>
        <taxon>Spiralia</taxon>
        <taxon>Gnathifera</taxon>
        <taxon>Rotifera</taxon>
        <taxon>Eurotatoria</taxon>
        <taxon>Monogononta</taxon>
        <taxon>Pseudotrocha</taxon>
        <taxon>Ploima</taxon>
        <taxon>Brachionidae</taxon>
        <taxon>Brachionus</taxon>
    </lineage>
</organism>
<keyword evidence="2" id="KW-1185">Reference proteome</keyword>
<evidence type="ECO:0000313" key="2">
    <source>
        <dbReference type="Proteomes" id="UP000663879"/>
    </source>
</evidence>
<feature type="non-terminal residue" evidence="1">
    <location>
        <position position="1"/>
    </location>
</feature>
<sequence length="292" mass="33272">LGLQIYSEYFESLSNQKINKNDPTTLIERILAKNKMVCLKSCLNYSGCEFAEYNNQICKLFSYNARFFTIPDQSNTILKRRKLKNLTLVAYWTVTENILKDVVNSASVSEQTNSSLNFDRFGNSNSAFRVQNGFVRVANSIYFSGAFSVTAWVKLNAYITNQRLIDFGNTAGSDNVLISLSGATKNIFVHIYNGSSQYNLDSSKVLSLNIWHHVAFTYAQQVMKIFVNGTLVVNKTQPTSNIVRSVLRQRNYIGKSNWNSDPNANFDFSDLKIYCKELSNLEIEKEYKSDFL</sequence>
<reference evidence="1" key="1">
    <citation type="submission" date="2021-02" db="EMBL/GenBank/DDBJ databases">
        <authorList>
            <person name="Nowell W R."/>
        </authorList>
    </citation>
    <scope>NUCLEOTIDE SEQUENCE</scope>
    <source>
        <strain evidence="1">Ploen Becks lab</strain>
    </source>
</reference>
<proteinExistence type="predicted"/>
<protein>
    <submittedName>
        <fullName evidence="1">Uncharacterized protein</fullName>
    </submittedName>
</protein>
<evidence type="ECO:0000313" key="1">
    <source>
        <dbReference type="EMBL" id="CAF0978416.1"/>
    </source>
</evidence>
<dbReference type="AlphaFoldDB" id="A0A814F5L3"/>
<dbReference type="Pfam" id="PF13385">
    <property type="entry name" value="Laminin_G_3"/>
    <property type="match status" value="1"/>
</dbReference>
<dbReference type="InterPro" id="IPR013320">
    <property type="entry name" value="ConA-like_dom_sf"/>
</dbReference>
<gene>
    <name evidence="1" type="ORF">OXX778_LOCUS15291</name>
</gene>
<dbReference type="SUPFAM" id="SSF49899">
    <property type="entry name" value="Concanavalin A-like lectins/glucanases"/>
    <property type="match status" value="1"/>
</dbReference>